<gene>
    <name evidence="2" type="ORF">IFM89_033997</name>
</gene>
<dbReference type="InterPro" id="IPR023153">
    <property type="entry name" value="DarP_sf"/>
</dbReference>
<dbReference type="EMBL" id="JADFTS010000002">
    <property type="protein sequence ID" value="KAF9622762.1"/>
    <property type="molecule type" value="Genomic_DNA"/>
</dbReference>
<dbReference type="InterPro" id="IPR006839">
    <property type="entry name" value="DarP"/>
</dbReference>
<reference evidence="2 3" key="1">
    <citation type="submission" date="2020-10" db="EMBL/GenBank/DDBJ databases">
        <title>The Coptis chinensis genome and diversification of protoberbering-type alkaloids.</title>
        <authorList>
            <person name="Wang B."/>
            <person name="Shu S."/>
            <person name="Song C."/>
            <person name="Liu Y."/>
        </authorList>
    </citation>
    <scope>NUCLEOTIDE SEQUENCE [LARGE SCALE GENOMIC DNA]</scope>
    <source>
        <strain evidence="2">HL-2020</strain>
        <tissue evidence="2">Leaf</tissue>
    </source>
</reference>
<dbReference type="PANTHER" id="PTHR36898">
    <property type="entry name" value="OSJNBB0026I12.6 PROTEIN"/>
    <property type="match status" value="1"/>
</dbReference>
<feature type="region of interest" description="Disordered" evidence="1">
    <location>
        <begin position="172"/>
        <end position="206"/>
    </location>
</feature>
<name>A0A835MAS9_9MAGN</name>
<dbReference type="Proteomes" id="UP000631114">
    <property type="component" value="Unassembled WGS sequence"/>
</dbReference>
<feature type="region of interest" description="Disordered" evidence="1">
    <location>
        <begin position="26"/>
        <end position="95"/>
    </location>
</feature>
<feature type="compositionally biased region" description="Acidic residues" evidence="1">
    <location>
        <begin position="188"/>
        <end position="204"/>
    </location>
</feature>
<proteinExistence type="predicted"/>
<comment type="caution">
    <text evidence="2">The sequence shown here is derived from an EMBL/GenBank/DDBJ whole genome shotgun (WGS) entry which is preliminary data.</text>
</comment>
<evidence type="ECO:0000313" key="3">
    <source>
        <dbReference type="Proteomes" id="UP000631114"/>
    </source>
</evidence>
<keyword evidence="3" id="KW-1185">Reference proteome</keyword>
<evidence type="ECO:0000313" key="2">
    <source>
        <dbReference type="EMBL" id="KAF9622762.1"/>
    </source>
</evidence>
<sequence length="282" mass="32293">MIVMAQVIRPLFSLRTNFHYRLLTPISSIRPNPNPQKQKKKHLPYSTPPTSLDFQSRGLRTVEMPSPSDIQESSGSDSDLLDKKSRNQKKREARQTVKWGMELAEFSVPQIKRIVSVASLGQEVYNAIMLVKKFGPDVREGKRRQFNYIGRLLREAQPELLDALIQATKDGDQSKLQELSDAGASIVGDDEEEGEEIEPEEEEDGNHISVASRWFDGLIDKDSDITKEVYSIHSVEFDRQELRKLVRRLRSIQTEESESALNRAKKPLIRFLQSLAKQMEDE</sequence>
<organism evidence="2 3">
    <name type="scientific">Coptis chinensis</name>
    <dbReference type="NCBI Taxonomy" id="261450"/>
    <lineage>
        <taxon>Eukaryota</taxon>
        <taxon>Viridiplantae</taxon>
        <taxon>Streptophyta</taxon>
        <taxon>Embryophyta</taxon>
        <taxon>Tracheophyta</taxon>
        <taxon>Spermatophyta</taxon>
        <taxon>Magnoliopsida</taxon>
        <taxon>Ranunculales</taxon>
        <taxon>Ranunculaceae</taxon>
        <taxon>Coptidoideae</taxon>
        <taxon>Coptis</taxon>
    </lineage>
</organism>
<dbReference type="PANTHER" id="PTHR36898:SF1">
    <property type="entry name" value="OS04G0250700 PROTEIN"/>
    <property type="match status" value="1"/>
</dbReference>
<dbReference type="AlphaFoldDB" id="A0A835MAS9"/>
<dbReference type="CDD" id="cd16331">
    <property type="entry name" value="YjgA-like"/>
    <property type="match status" value="1"/>
</dbReference>
<dbReference type="SUPFAM" id="SSF158710">
    <property type="entry name" value="PSPTO4464-like"/>
    <property type="match status" value="1"/>
</dbReference>
<evidence type="ECO:0000256" key="1">
    <source>
        <dbReference type="SAM" id="MobiDB-lite"/>
    </source>
</evidence>
<dbReference type="Gene3D" id="1.10.60.30">
    <property type="entry name" value="PSPTO4464-like domains"/>
    <property type="match status" value="2"/>
</dbReference>
<dbReference type="Pfam" id="PF04751">
    <property type="entry name" value="DarP"/>
    <property type="match status" value="1"/>
</dbReference>
<dbReference type="OrthoDB" id="1932188at2759"/>
<accession>A0A835MAS9</accession>
<protein>
    <submittedName>
        <fullName evidence="2">Uncharacterized protein</fullName>
    </submittedName>
</protein>